<keyword evidence="11" id="KW-1185">Reference proteome</keyword>
<dbReference type="PROSITE" id="PS51007">
    <property type="entry name" value="CYTC"/>
    <property type="match status" value="1"/>
</dbReference>
<name>A0ABZ1BX44_9FIRM</name>
<dbReference type="InterPro" id="IPR006311">
    <property type="entry name" value="TAT_signal"/>
</dbReference>
<evidence type="ECO:0000256" key="1">
    <source>
        <dbReference type="ARBA" id="ARBA00022448"/>
    </source>
</evidence>
<keyword evidence="2 7" id="KW-0349">Heme</keyword>
<gene>
    <name evidence="10" type="ORF">U7230_14925</name>
</gene>
<proteinExistence type="predicted"/>
<dbReference type="InterPro" id="IPR022448">
    <property type="entry name" value="Quinoprotein_dehydrogenase"/>
</dbReference>
<dbReference type="PRINTS" id="PR00605">
    <property type="entry name" value="CYTCHROMECIC"/>
</dbReference>
<dbReference type="NCBIfam" id="TIGR03871">
    <property type="entry name" value="ABC_peri_MoxJ_2"/>
    <property type="match status" value="1"/>
</dbReference>
<accession>A0ABZ1BX44</accession>
<dbReference type="InterPro" id="IPR036909">
    <property type="entry name" value="Cyt_c-like_dom_sf"/>
</dbReference>
<evidence type="ECO:0000256" key="5">
    <source>
        <dbReference type="ARBA" id="ARBA00022982"/>
    </source>
</evidence>
<dbReference type="SUPFAM" id="SSF46626">
    <property type="entry name" value="Cytochrome c"/>
    <property type="match status" value="1"/>
</dbReference>
<dbReference type="InterPro" id="IPR009056">
    <property type="entry name" value="Cyt_c-like_dom"/>
</dbReference>
<dbReference type="Gene3D" id="3.40.190.10">
    <property type="entry name" value="Periplasmic binding protein-like II"/>
    <property type="match status" value="2"/>
</dbReference>
<keyword evidence="3 7" id="KW-0479">Metal-binding</keyword>
<dbReference type="Pfam" id="PF00497">
    <property type="entry name" value="SBP_bac_3"/>
    <property type="match status" value="1"/>
</dbReference>
<dbReference type="Pfam" id="PF13442">
    <property type="entry name" value="Cytochrome_CBB3"/>
    <property type="match status" value="1"/>
</dbReference>
<dbReference type="SMART" id="SM00062">
    <property type="entry name" value="PBPb"/>
    <property type="match status" value="1"/>
</dbReference>
<keyword evidence="5" id="KW-0249">Electron transport</keyword>
<dbReference type="PANTHER" id="PTHR35936">
    <property type="entry name" value="MEMBRANE-BOUND LYTIC MUREIN TRANSGLYCOSYLASE F"/>
    <property type="match status" value="1"/>
</dbReference>
<evidence type="ECO:0000256" key="2">
    <source>
        <dbReference type="ARBA" id="ARBA00022617"/>
    </source>
</evidence>
<evidence type="ECO:0000256" key="8">
    <source>
        <dbReference type="SAM" id="MobiDB-lite"/>
    </source>
</evidence>
<evidence type="ECO:0000256" key="3">
    <source>
        <dbReference type="ARBA" id="ARBA00022723"/>
    </source>
</evidence>
<dbReference type="PANTHER" id="PTHR35936:SF17">
    <property type="entry name" value="ARGININE-BINDING EXTRACELLULAR PROTEIN ARTP"/>
    <property type="match status" value="1"/>
</dbReference>
<reference evidence="10 11" key="1">
    <citation type="journal article" date="2024" name="Front. Microbiol.">
        <title>Novel thermophilic genera Geochorda gen. nov. and Carboxydochorda gen. nov. from the deep terrestrial subsurface reveal the ecophysiological diversity in the class Limnochordia.</title>
        <authorList>
            <person name="Karnachuk O.V."/>
            <person name="Lukina A.P."/>
            <person name="Avakyan M.R."/>
            <person name="Kadnikov V.V."/>
            <person name="Begmatov S."/>
            <person name="Beletsky A.V."/>
            <person name="Vlasova K.G."/>
            <person name="Novikov A.A."/>
            <person name="Shcherbakova V.A."/>
            <person name="Mardanov A.V."/>
            <person name="Ravin N.V."/>
        </authorList>
    </citation>
    <scope>NUCLEOTIDE SEQUENCE [LARGE SCALE GENOMIC DNA]</scope>
    <source>
        <strain evidence="10 11">L945</strain>
    </source>
</reference>
<dbReference type="EMBL" id="CP141615">
    <property type="protein sequence ID" value="WRP17352.1"/>
    <property type="molecule type" value="Genomic_DNA"/>
</dbReference>
<evidence type="ECO:0000313" key="10">
    <source>
        <dbReference type="EMBL" id="WRP17352.1"/>
    </source>
</evidence>
<evidence type="ECO:0000259" key="9">
    <source>
        <dbReference type="PROSITE" id="PS51007"/>
    </source>
</evidence>
<organism evidence="10 11">
    <name type="scientific">Carboxydichorda subterranea</name>
    <dbReference type="NCBI Taxonomy" id="3109565"/>
    <lineage>
        <taxon>Bacteria</taxon>
        <taxon>Bacillati</taxon>
        <taxon>Bacillota</taxon>
        <taxon>Limnochordia</taxon>
        <taxon>Limnochordales</taxon>
        <taxon>Geochordaceae</taxon>
        <taxon>Carboxydichorda</taxon>
    </lineage>
</organism>
<evidence type="ECO:0000256" key="6">
    <source>
        <dbReference type="ARBA" id="ARBA00023004"/>
    </source>
</evidence>
<evidence type="ECO:0000313" key="11">
    <source>
        <dbReference type="Proteomes" id="UP001332192"/>
    </source>
</evidence>
<dbReference type="PROSITE" id="PS51318">
    <property type="entry name" value="TAT"/>
    <property type="match status" value="1"/>
</dbReference>
<keyword evidence="4" id="KW-0732">Signal</keyword>
<dbReference type="SUPFAM" id="SSF53850">
    <property type="entry name" value="Periplasmic binding protein-like II"/>
    <property type="match status" value="1"/>
</dbReference>
<sequence length="432" mass="47245">MTLARRTLLMAAAGLTIVSAIVGGLGARSPSSAPARRRWELKVCADPNNLPYSNQKLQGFENRIAALVADELHATLAYEWWPQRRGAVRDTLREGSCDVIMGVPDGYPLALTTEPYYRSSYVFVYRADRGVHVRSFDDPVLKELRIGIQMIGDDYANSPPAHALANRGIVDQVRGYSVYGDYDSPAPLSPIVDAVVKGEVDVAVVWGPIAGYFARHAPVKLELVPVSPEIEPPFLPMVYSISMGVRQGDEDLKTLLDGVIERRYRDIQRILHEYGVPTLPVPGMDQESEASPSATDPQRAELGQPSADTLALWELLAPAVKAAAPQHQTAEGSKKLNPYTGNPEAIAEGKKLFMKWGCYGCHGTGGGGGMGPSLIDTQWIYGGDDATVFKTIKEGRPNGMPAWGSHLKDDEIWEIMAYIRSLYRGDPKAVNW</sequence>
<feature type="domain" description="Cytochrome c" evidence="9">
    <location>
        <begin position="344"/>
        <end position="423"/>
    </location>
</feature>
<feature type="region of interest" description="Disordered" evidence="8">
    <location>
        <begin position="278"/>
        <end position="304"/>
    </location>
</feature>
<protein>
    <submittedName>
        <fullName evidence="10">Quinoprotein dehydrogenase-associated putative ABC transporter substrate-binding protein</fullName>
    </submittedName>
</protein>
<dbReference type="Gene3D" id="1.10.760.10">
    <property type="entry name" value="Cytochrome c-like domain"/>
    <property type="match status" value="1"/>
</dbReference>
<evidence type="ECO:0000256" key="7">
    <source>
        <dbReference type="PROSITE-ProRule" id="PRU00433"/>
    </source>
</evidence>
<keyword evidence="6 7" id="KW-0408">Iron</keyword>
<evidence type="ECO:0000256" key="4">
    <source>
        <dbReference type="ARBA" id="ARBA00022729"/>
    </source>
</evidence>
<dbReference type="InterPro" id="IPR008168">
    <property type="entry name" value="Cyt_C_IC"/>
</dbReference>
<dbReference type="RefSeq" id="WP_324716623.1">
    <property type="nucleotide sequence ID" value="NZ_CP141615.1"/>
</dbReference>
<keyword evidence="1" id="KW-0813">Transport</keyword>
<dbReference type="InterPro" id="IPR001638">
    <property type="entry name" value="Solute-binding_3/MltF_N"/>
</dbReference>
<dbReference type="Proteomes" id="UP001332192">
    <property type="component" value="Chromosome"/>
</dbReference>